<dbReference type="Gene3D" id="3.30.565.10">
    <property type="entry name" value="Histidine kinase-like ATPase, C-terminal domain"/>
    <property type="match status" value="1"/>
</dbReference>
<dbReference type="Pfam" id="PF13581">
    <property type="entry name" value="HATPase_c_2"/>
    <property type="match status" value="1"/>
</dbReference>
<dbReference type="RefSeq" id="WP_222961480.1">
    <property type="nucleotide sequence ID" value="NZ_JAINZZ010000005.1"/>
</dbReference>
<keyword evidence="3" id="KW-0067">ATP-binding</keyword>
<dbReference type="InterPro" id="IPR050267">
    <property type="entry name" value="Anti-sigma-factor_SerPK"/>
</dbReference>
<keyword evidence="1" id="KW-0418">Kinase</keyword>
<dbReference type="PANTHER" id="PTHR35526:SF3">
    <property type="entry name" value="ANTI-SIGMA-F FACTOR RSBW"/>
    <property type="match status" value="1"/>
</dbReference>
<evidence type="ECO:0000313" key="3">
    <source>
        <dbReference type="EMBL" id="MBY8877335.1"/>
    </source>
</evidence>
<dbReference type="Proteomes" id="UP000778578">
    <property type="component" value="Unassembled WGS sequence"/>
</dbReference>
<keyword evidence="4" id="KW-1185">Reference proteome</keyword>
<evidence type="ECO:0000259" key="2">
    <source>
        <dbReference type="Pfam" id="PF13581"/>
    </source>
</evidence>
<reference evidence="3 4" key="1">
    <citation type="submission" date="2021-08" db="EMBL/GenBank/DDBJ databases">
        <title>WGS of actinomycetes from Thailand.</title>
        <authorList>
            <person name="Thawai C."/>
        </authorList>
    </citation>
    <scope>NUCLEOTIDE SEQUENCE [LARGE SCALE GENOMIC DNA]</scope>
    <source>
        <strain evidence="3 4">PLK6-54</strain>
    </source>
</reference>
<sequence length="156" mass="16939">MNISHGDGEHDVLRPGRGSDLLLRHSFEAESGSIAMARYAVKRFLDALDARCPSTETRAAGDVLLAVSELVTNVVRHTTGPGLLVMSYREGLVTIVVRDSSTEPVRSPERVTRLDGRGGLGWPLLQELTTALAVVPLVDGKEIHAHLPWPTERSDP</sequence>
<evidence type="ECO:0000313" key="4">
    <source>
        <dbReference type="Proteomes" id="UP000778578"/>
    </source>
</evidence>
<dbReference type="EMBL" id="JAINZZ010000005">
    <property type="protein sequence ID" value="MBY8877335.1"/>
    <property type="molecule type" value="Genomic_DNA"/>
</dbReference>
<accession>A0ABS7Q4J5</accession>
<evidence type="ECO:0000256" key="1">
    <source>
        <dbReference type="ARBA" id="ARBA00022527"/>
    </source>
</evidence>
<dbReference type="GO" id="GO:0005524">
    <property type="term" value="F:ATP binding"/>
    <property type="evidence" value="ECO:0007669"/>
    <property type="project" value="UniProtKB-KW"/>
</dbReference>
<feature type="domain" description="Histidine kinase/HSP90-like ATPase" evidence="2">
    <location>
        <begin position="40"/>
        <end position="134"/>
    </location>
</feature>
<protein>
    <submittedName>
        <fullName evidence="3">ATP-binding protein</fullName>
    </submittedName>
</protein>
<dbReference type="InterPro" id="IPR036890">
    <property type="entry name" value="HATPase_C_sf"/>
</dbReference>
<keyword evidence="3" id="KW-0547">Nucleotide-binding</keyword>
<gene>
    <name evidence="3" type="ORF">K7862_06710</name>
</gene>
<name>A0ABS7Q4J5_9ACTN</name>
<keyword evidence="1" id="KW-0808">Transferase</keyword>
<dbReference type="SUPFAM" id="SSF55874">
    <property type="entry name" value="ATPase domain of HSP90 chaperone/DNA topoisomerase II/histidine kinase"/>
    <property type="match status" value="1"/>
</dbReference>
<comment type="caution">
    <text evidence="3">The sequence shown here is derived from an EMBL/GenBank/DDBJ whole genome shotgun (WGS) entry which is preliminary data.</text>
</comment>
<proteinExistence type="predicted"/>
<dbReference type="PANTHER" id="PTHR35526">
    <property type="entry name" value="ANTI-SIGMA-F FACTOR RSBW-RELATED"/>
    <property type="match status" value="1"/>
</dbReference>
<dbReference type="InterPro" id="IPR003594">
    <property type="entry name" value="HATPase_dom"/>
</dbReference>
<keyword evidence="1" id="KW-0723">Serine/threonine-protein kinase</keyword>
<dbReference type="CDD" id="cd16936">
    <property type="entry name" value="HATPase_RsbW-like"/>
    <property type="match status" value="1"/>
</dbReference>
<organism evidence="3 4">
    <name type="scientific">Actinacidiphila acidipaludis</name>
    <dbReference type="NCBI Taxonomy" id="2873382"/>
    <lineage>
        <taxon>Bacteria</taxon>
        <taxon>Bacillati</taxon>
        <taxon>Actinomycetota</taxon>
        <taxon>Actinomycetes</taxon>
        <taxon>Kitasatosporales</taxon>
        <taxon>Streptomycetaceae</taxon>
        <taxon>Actinacidiphila</taxon>
    </lineage>
</organism>